<dbReference type="Pfam" id="PF07714">
    <property type="entry name" value="PK_Tyr_Ser-Thr"/>
    <property type="match status" value="1"/>
</dbReference>
<dbReference type="STRING" id="77586.A0A0D9W2C2"/>
<keyword evidence="4 12" id="KW-0812">Transmembrane</keyword>
<dbReference type="eggNOG" id="KOG1187">
    <property type="taxonomic scope" value="Eukaryota"/>
</dbReference>
<dbReference type="Gene3D" id="3.30.200.20">
    <property type="entry name" value="Phosphorylase Kinase, domain 1"/>
    <property type="match status" value="1"/>
</dbReference>
<dbReference type="GO" id="GO:0004674">
    <property type="term" value="F:protein serine/threonine kinase activity"/>
    <property type="evidence" value="ECO:0007669"/>
    <property type="project" value="UniProtKB-KW"/>
</dbReference>
<evidence type="ECO:0000256" key="8">
    <source>
        <dbReference type="ARBA" id="ARBA00022989"/>
    </source>
</evidence>
<dbReference type="InterPro" id="IPR017441">
    <property type="entry name" value="Protein_kinase_ATP_BS"/>
</dbReference>
<evidence type="ECO:0000256" key="12">
    <source>
        <dbReference type="SAM" id="Phobius"/>
    </source>
</evidence>
<dbReference type="PANTHER" id="PTHR27009">
    <property type="entry name" value="RUST RESISTANCE KINASE LR10-RELATED"/>
    <property type="match status" value="1"/>
</dbReference>
<evidence type="ECO:0000256" key="2">
    <source>
        <dbReference type="ARBA" id="ARBA00022527"/>
    </source>
</evidence>
<keyword evidence="9 12" id="KW-0472">Membrane</keyword>
<proteinExistence type="predicted"/>
<evidence type="ECO:0000313" key="14">
    <source>
        <dbReference type="EnsemblPlants" id="LPERR04G01870.1"/>
    </source>
</evidence>
<dbReference type="SUPFAM" id="SSF56112">
    <property type="entry name" value="Protein kinase-like (PK-like)"/>
    <property type="match status" value="1"/>
</dbReference>
<dbReference type="InterPro" id="IPR000719">
    <property type="entry name" value="Prot_kinase_dom"/>
</dbReference>
<dbReference type="GO" id="GO:0005524">
    <property type="term" value="F:ATP binding"/>
    <property type="evidence" value="ECO:0007669"/>
    <property type="project" value="UniProtKB-UniRule"/>
</dbReference>
<evidence type="ECO:0000313" key="15">
    <source>
        <dbReference type="Proteomes" id="UP000032180"/>
    </source>
</evidence>
<evidence type="ECO:0000256" key="6">
    <source>
        <dbReference type="ARBA" id="ARBA00022741"/>
    </source>
</evidence>
<evidence type="ECO:0000256" key="1">
    <source>
        <dbReference type="ARBA" id="ARBA00004479"/>
    </source>
</evidence>
<dbReference type="FunFam" id="3.30.200.20:FF:000178">
    <property type="entry name" value="serine/threonine-protein kinase PBS1-like"/>
    <property type="match status" value="1"/>
</dbReference>
<keyword evidence="6 11" id="KW-0547">Nucleotide-binding</keyword>
<evidence type="ECO:0000256" key="3">
    <source>
        <dbReference type="ARBA" id="ARBA00022679"/>
    </source>
</evidence>
<feature type="binding site" evidence="11">
    <location>
        <position position="146"/>
    </location>
    <ligand>
        <name>ATP</name>
        <dbReference type="ChEBI" id="CHEBI:30616"/>
    </ligand>
</feature>
<dbReference type="HOGENOM" id="CLU_000288_139_6_1"/>
<comment type="subcellular location">
    <subcellularLocation>
        <location evidence="1">Membrane</location>
        <topology evidence="1">Single-pass type I membrane protein</topology>
    </subcellularLocation>
</comment>
<accession>A0A0D9W2C2</accession>
<reference evidence="14" key="3">
    <citation type="submission" date="2015-04" db="UniProtKB">
        <authorList>
            <consortium name="EnsemblPlants"/>
        </authorList>
    </citation>
    <scope>IDENTIFICATION</scope>
</reference>
<dbReference type="GO" id="GO:0016020">
    <property type="term" value="C:membrane"/>
    <property type="evidence" value="ECO:0007669"/>
    <property type="project" value="UniProtKB-SubCell"/>
</dbReference>
<dbReference type="InterPro" id="IPR011009">
    <property type="entry name" value="Kinase-like_dom_sf"/>
</dbReference>
<keyword evidence="15" id="KW-1185">Reference proteome</keyword>
<keyword evidence="3" id="KW-0808">Transferase</keyword>
<protein>
    <recommendedName>
        <fullName evidence="13">Protein kinase domain-containing protein</fullName>
    </recommendedName>
</protein>
<evidence type="ECO:0000256" key="7">
    <source>
        <dbReference type="ARBA" id="ARBA00022840"/>
    </source>
</evidence>
<evidence type="ECO:0000256" key="5">
    <source>
        <dbReference type="ARBA" id="ARBA00022729"/>
    </source>
</evidence>
<feature type="transmembrane region" description="Helical" evidence="12">
    <location>
        <begin position="49"/>
        <end position="70"/>
    </location>
</feature>
<keyword evidence="2" id="KW-0723">Serine/threonine-protein kinase</keyword>
<dbReference type="InterPro" id="IPR045874">
    <property type="entry name" value="LRK10/LRL21-25-like"/>
</dbReference>
<keyword evidence="8 12" id="KW-1133">Transmembrane helix</keyword>
<reference evidence="15" key="2">
    <citation type="submission" date="2013-12" db="EMBL/GenBank/DDBJ databases">
        <authorList>
            <person name="Yu Y."/>
            <person name="Lee S."/>
            <person name="de Baynast K."/>
            <person name="Wissotski M."/>
            <person name="Liu L."/>
            <person name="Talag J."/>
            <person name="Goicoechea J."/>
            <person name="Angelova A."/>
            <person name="Jetty R."/>
            <person name="Kudrna D."/>
            <person name="Golser W."/>
            <person name="Rivera L."/>
            <person name="Zhang J."/>
            <person name="Wing R."/>
        </authorList>
    </citation>
    <scope>NUCLEOTIDE SEQUENCE</scope>
</reference>
<name>A0A0D9W2C2_9ORYZ</name>
<dbReference type="AlphaFoldDB" id="A0A0D9W2C2"/>
<keyword evidence="2" id="KW-0418">Kinase</keyword>
<evidence type="ECO:0000256" key="10">
    <source>
        <dbReference type="ARBA" id="ARBA00023180"/>
    </source>
</evidence>
<keyword evidence="10" id="KW-0325">Glycoprotein</keyword>
<dbReference type="EnsemblPlants" id="LPERR04G01870.1">
    <property type="protein sequence ID" value="LPERR04G01870.1"/>
    <property type="gene ID" value="LPERR04G01870"/>
</dbReference>
<dbReference type="PROSITE" id="PS00107">
    <property type="entry name" value="PROTEIN_KINASE_ATP"/>
    <property type="match status" value="1"/>
</dbReference>
<feature type="domain" description="Protein kinase" evidence="13">
    <location>
        <begin position="118"/>
        <end position="208"/>
    </location>
</feature>
<dbReference type="InterPro" id="IPR001245">
    <property type="entry name" value="Ser-Thr/Tyr_kinase_cat_dom"/>
</dbReference>
<organism evidence="14 15">
    <name type="scientific">Leersia perrieri</name>
    <dbReference type="NCBI Taxonomy" id="77586"/>
    <lineage>
        <taxon>Eukaryota</taxon>
        <taxon>Viridiplantae</taxon>
        <taxon>Streptophyta</taxon>
        <taxon>Embryophyta</taxon>
        <taxon>Tracheophyta</taxon>
        <taxon>Spermatophyta</taxon>
        <taxon>Magnoliopsida</taxon>
        <taxon>Liliopsida</taxon>
        <taxon>Poales</taxon>
        <taxon>Poaceae</taxon>
        <taxon>BOP clade</taxon>
        <taxon>Oryzoideae</taxon>
        <taxon>Oryzeae</taxon>
        <taxon>Oryzinae</taxon>
        <taxon>Leersia</taxon>
    </lineage>
</organism>
<dbReference type="Gramene" id="LPERR04G01870.1">
    <property type="protein sequence ID" value="LPERR04G01870.1"/>
    <property type="gene ID" value="LPERR04G01870"/>
</dbReference>
<dbReference type="PROSITE" id="PS50011">
    <property type="entry name" value="PROTEIN_KINASE_DOM"/>
    <property type="match status" value="1"/>
</dbReference>
<evidence type="ECO:0000256" key="4">
    <source>
        <dbReference type="ARBA" id="ARBA00022692"/>
    </source>
</evidence>
<keyword evidence="7 11" id="KW-0067">ATP-binding</keyword>
<keyword evidence="5" id="KW-0732">Signal</keyword>
<evidence type="ECO:0000256" key="11">
    <source>
        <dbReference type="PROSITE-ProRule" id="PRU10141"/>
    </source>
</evidence>
<reference evidence="14 15" key="1">
    <citation type="submission" date="2012-08" db="EMBL/GenBank/DDBJ databases">
        <title>Oryza genome evolution.</title>
        <authorList>
            <person name="Wing R.A."/>
        </authorList>
    </citation>
    <scope>NUCLEOTIDE SEQUENCE</scope>
</reference>
<evidence type="ECO:0000256" key="9">
    <source>
        <dbReference type="ARBA" id="ARBA00023136"/>
    </source>
</evidence>
<dbReference type="Proteomes" id="UP000032180">
    <property type="component" value="Chromosome 4"/>
</dbReference>
<sequence length="208" mass="23649">MAVEVAAWPVLAEVGLGRRERKGEREKKEEERYVEPTRDAKHSRFRIRLALTVSTVAAILLVISCFIVFVKRRKSGKFKLFVIGKNSNHMENIEELLENYGSLAPKRYKYSQLKDITRSFSEKLGEGGYGMVYKGTLPDGQSVAVKFFHDLTRNGGEFINEVISIRRTSHVNVVTLVGFCLEGSKRALIYEYMPNGSLDKFIYAESSK</sequence>
<evidence type="ECO:0000259" key="13">
    <source>
        <dbReference type="PROSITE" id="PS50011"/>
    </source>
</evidence>